<keyword evidence="2" id="KW-1185">Reference proteome</keyword>
<reference evidence="1" key="2">
    <citation type="submission" date="2020-05" db="UniProtKB">
        <authorList>
            <consortium name="EnsemblMetazoa"/>
        </authorList>
    </citation>
    <scope>IDENTIFICATION</scope>
    <source>
        <strain evidence="1">CM1001059</strain>
    </source>
</reference>
<evidence type="ECO:0000313" key="1">
    <source>
        <dbReference type="EnsemblMetazoa" id="AMEC010173-PA"/>
    </source>
</evidence>
<reference evidence="2" key="1">
    <citation type="submission" date="2014-01" db="EMBL/GenBank/DDBJ databases">
        <title>The Genome Sequence of Anopheles melas CM1001059_A (V2).</title>
        <authorList>
            <consortium name="The Broad Institute Genomics Platform"/>
            <person name="Neafsey D.E."/>
            <person name="Besansky N."/>
            <person name="Howell P."/>
            <person name="Walton C."/>
            <person name="Young S.K."/>
            <person name="Zeng Q."/>
            <person name="Gargeya S."/>
            <person name="Fitzgerald M."/>
            <person name="Haas B."/>
            <person name="Abouelleil A."/>
            <person name="Allen A.W."/>
            <person name="Alvarado L."/>
            <person name="Arachchi H.M."/>
            <person name="Berlin A.M."/>
            <person name="Chapman S.B."/>
            <person name="Gainer-Dewar J."/>
            <person name="Goldberg J."/>
            <person name="Griggs A."/>
            <person name="Gujja S."/>
            <person name="Hansen M."/>
            <person name="Howarth C."/>
            <person name="Imamovic A."/>
            <person name="Ireland A."/>
            <person name="Larimer J."/>
            <person name="McCowan C."/>
            <person name="Murphy C."/>
            <person name="Pearson M."/>
            <person name="Poon T.W."/>
            <person name="Priest M."/>
            <person name="Roberts A."/>
            <person name="Saif S."/>
            <person name="Shea T."/>
            <person name="Sisk P."/>
            <person name="Sykes S."/>
            <person name="Wortman J."/>
            <person name="Nusbaum C."/>
            <person name="Birren B."/>
        </authorList>
    </citation>
    <scope>NUCLEOTIDE SEQUENCE [LARGE SCALE GENOMIC DNA]</scope>
    <source>
        <strain evidence="2">CM1001059</strain>
    </source>
</reference>
<evidence type="ECO:0000313" key="2">
    <source>
        <dbReference type="Proteomes" id="UP000075902"/>
    </source>
</evidence>
<dbReference type="Proteomes" id="UP000075902">
    <property type="component" value="Unassembled WGS sequence"/>
</dbReference>
<proteinExistence type="predicted"/>
<protein>
    <submittedName>
        <fullName evidence="1">Uncharacterized protein</fullName>
    </submittedName>
</protein>
<sequence>MLGKAQRVELWLLFPTIHQPAQHSSYLSLVDGFDVFPRLVLCQLSYPLLSAPKDYGTGGKPVKAESRTLMEGKWAFAWSAALEANEATLRRHTEAPRLCDTLRQPGQGFLLDRFPVGRVHARRIDLALEGFHRLAELFQPFLGEGTVLRERSKVDR</sequence>
<dbReference type="AlphaFoldDB" id="A0A182TXN3"/>
<accession>A0A182TXN3</accession>
<dbReference type="VEuPathDB" id="VectorBase:AMEC010173"/>
<organism evidence="1 2">
    <name type="scientific">Anopheles melas</name>
    <dbReference type="NCBI Taxonomy" id="34690"/>
    <lineage>
        <taxon>Eukaryota</taxon>
        <taxon>Metazoa</taxon>
        <taxon>Ecdysozoa</taxon>
        <taxon>Arthropoda</taxon>
        <taxon>Hexapoda</taxon>
        <taxon>Insecta</taxon>
        <taxon>Pterygota</taxon>
        <taxon>Neoptera</taxon>
        <taxon>Endopterygota</taxon>
        <taxon>Diptera</taxon>
        <taxon>Nematocera</taxon>
        <taxon>Culicoidea</taxon>
        <taxon>Culicidae</taxon>
        <taxon>Anophelinae</taxon>
        <taxon>Anopheles</taxon>
    </lineage>
</organism>
<name>A0A182TXN3_9DIPT</name>
<dbReference type="EnsemblMetazoa" id="AMEC010173-RA">
    <property type="protein sequence ID" value="AMEC010173-PA"/>
    <property type="gene ID" value="AMEC010173"/>
</dbReference>